<feature type="domain" description="SigF-like NTF2-like" evidence="1">
    <location>
        <begin position="1"/>
        <end position="169"/>
    </location>
</feature>
<protein>
    <recommendedName>
        <fullName evidence="1">SigF-like NTF2-like domain-containing protein</fullName>
    </recommendedName>
</protein>
<name>F8P2B3_SERL9</name>
<dbReference type="PANTHER" id="PTHR35393:SF1">
    <property type="entry name" value="SNOAL-LIKE DOMAIN-CONTAINING PROTEIN"/>
    <property type="match status" value="1"/>
</dbReference>
<sequence length="191" mass="21661">MQNPQREIVQIAQLLTSSAESDAQQKAVLNYFTTNASLRDPLCVVESSPNSRDTILGVYQWYRILSPNTRSNIQSILYDRELDLIDLEIVQVFKARFSPFKPAESRFLIRLSMREDNGLHYIARQENFLQPDDVLNILIPPLAPLLRLGLNAAAIVYNMNARALQATGLWKPDPKFGTRVSGRSVQESKTN</sequence>
<dbReference type="Proteomes" id="UP000008064">
    <property type="component" value="Unassembled WGS sequence"/>
</dbReference>
<dbReference type="RefSeq" id="XP_007320531.1">
    <property type="nucleotide sequence ID" value="XM_007320469.1"/>
</dbReference>
<evidence type="ECO:0000313" key="2">
    <source>
        <dbReference type="EMBL" id="EGO23291.1"/>
    </source>
</evidence>
<gene>
    <name evidence="2" type="ORF">SERLADRAFT_472219</name>
</gene>
<reference evidence="2" key="1">
    <citation type="submission" date="2011-04" db="EMBL/GenBank/DDBJ databases">
        <title>Evolution of plant cell wall degrading machinery underlies the functional diversity of forest fungi.</title>
        <authorList>
            <consortium name="US DOE Joint Genome Institute (JGI-PGF)"/>
            <person name="Eastwood D.C."/>
            <person name="Floudas D."/>
            <person name="Binder M."/>
            <person name="Majcherczyk A."/>
            <person name="Schneider P."/>
            <person name="Aerts A."/>
            <person name="Asiegbu F.O."/>
            <person name="Baker S.E."/>
            <person name="Barry K."/>
            <person name="Bendiksby M."/>
            <person name="Blumentritt M."/>
            <person name="Coutinho P.M."/>
            <person name="Cullen D."/>
            <person name="Cullen D."/>
            <person name="Gathman A."/>
            <person name="Goodell B."/>
            <person name="Henrissat B."/>
            <person name="Ihrmark K."/>
            <person name="Kauserud H."/>
            <person name="Kohler A."/>
            <person name="LaButti K."/>
            <person name="Lapidus A."/>
            <person name="Lavin J.L."/>
            <person name="Lee Y.-H."/>
            <person name="Lindquist E."/>
            <person name="Lilly W."/>
            <person name="Lucas S."/>
            <person name="Morin E."/>
            <person name="Murat C."/>
            <person name="Oguiza J.A."/>
            <person name="Park J."/>
            <person name="Pisabarro A.G."/>
            <person name="Riley R."/>
            <person name="Rosling A."/>
            <person name="Salamov A."/>
            <person name="Schmidt O."/>
            <person name="Schmutz J."/>
            <person name="Skrede I."/>
            <person name="Stenlid J."/>
            <person name="Wiebenga A."/>
            <person name="Xie X."/>
            <person name="Kues U."/>
            <person name="Hibbett D.S."/>
            <person name="Hoffmeister D."/>
            <person name="Hogberg N."/>
            <person name="Martin F."/>
            <person name="Grigoriev I.V."/>
            <person name="Watkinson S.C."/>
        </authorList>
    </citation>
    <scope>NUCLEOTIDE SEQUENCE</scope>
    <source>
        <strain evidence="2">S7.9</strain>
    </source>
</reference>
<dbReference type="Pfam" id="PF24840">
    <property type="entry name" value="NTF2_SigF"/>
    <property type="match status" value="1"/>
</dbReference>
<organism>
    <name type="scientific">Serpula lacrymans var. lacrymans (strain S7.9)</name>
    <name type="common">Dry rot fungus</name>
    <dbReference type="NCBI Taxonomy" id="578457"/>
    <lineage>
        <taxon>Eukaryota</taxon>
        <taxon>Fungi</taxon>
        <taxon>Dikarya</taxon>
        <taxon>Basidiomycota</taxon>
        <taxon>Agaricomycotina</taxon>
        <taxon>Agaricomycetes</taxon>
        <taxon>Agaricomycetidae</taxon>
        <taxon>Boletales</taxon>
        <taxon>Coniophorineae</taxon>
        <taxon>Serpulaceae</taxon>
        <taxon>Serpula</taxon>
    </lineage>
</organism>
<dbReference type="EMBL" id="GL945436">
    <property type="protein sequence ID" value="EGO23291.1"/>
    <property type="molecule type" value="Genomic_DNA"/>
</dbReference>
<evidence type="ECO:0000259" key="1">
    <source>
        <dbReference type="Pfam" id="PF24840"/>
    </source>
</evidence>
<dbReference type="OrthoDB" id="2344312at2759"/>
<dbReference type="AlphaFoldDB" id="F8P2B3"/>
<proteinExistence type="predicted"/>
<accession>F8P2B3</accession>
<dbReference type="InterPro" id="IPR057514">
    <property type="entry name" value="NTF2_SigF"/>
</dbReference>
<dbReference type="HOGENOM" id="CLU_079426_1_0_1"/>
<dbReference type="KEGG" id="sla:SERLADRAFT_472219"/>
<dbReference type="GeneID" id="18820092"/>
<dbReference type="PANTHER" id="PTHR35393">
    <property type="entry name" value="CHROMOSOME 1, WHOLE GENOME SHOTGUN SEQUENCE"/>
    <property type="match status" value="1"/>
</dbReference>